<keyword evidence="1" id="KW-0472">Membrane</keyword>
<evidence type="ECO:0000313" key="3">
    <source>
        <dbReference type="Proteomes" id="UP001146670"/>
    </source>
</evidence>
<keyword evidence="1" id="KW-1133">Transmembrane helix</keyword>
<feature type="transmembrane region" description="Helical" evidence="1">
    <location>
        <begin position="12"/>
        <end position="33"/>
    </location>
</feature>
<reference evidence="2" key="1">
    <citation type="submission" date="2022-12" db="EMBL/GenBank/DDBJ databases">
        <title>Description and comparative metabolic analysis of Aerococcus sp. nov., isolated from the feces of a pig.</title>
        <authorList>
            <person name="Chang Y.-H."/>
        </authorList>
    </citation>
    <scope>NUCLEOTIDE SEQUENCE</scope>
    <source>
        <strain evidence="2">YH-aer222</strain>
    </source>
</reference>
<keyword evidence="3" id="KW-1185">Reference proteome</keyword>
<sequence>MWQTLIDNVGLIASLFLSLSTISAGLMWAYNFFIGEPKERKRREADKEYQDKMLKMTQEQTEPIYHLIDKIDASIEANSKLFETHVRESESDRKNLNHVAETNSKLLEKHDEVLDNHEGRLIRVETYLEIPKGERIYRKEYIDETKQ</sequence>
<evidence type="ECO:0000313" key="2">
    <source>
        <dbReference type="EMBL" id="MCZ0726108.1"/>
    </source>
</evidence>
<dbReference type="AlphaFoldDB" id="A0A9X3FNS5"/>
<organism evidence="2 3">
    <name type="scientific">Aerococcus kribbianus</name>
    <dbReference type="NCBI Taxonomy" id="2999064"/>
    <lineage>
        <taxon>Bacteria</taxon>
        <taxon>Bacillati</taxon>
        <taxon>Bacillota</taxon>
        <taxon>Bacilli</taxon>
        <taxon>Lactobacillales</taxon>
        <taxon>Aerococcaceae</taxon>
        <taxon>Aerococcus</taxon>
    </lineage>
</organism>
<accession>A0A9X3FNS5</accession>
<protein>
    <submittedName>
        <fullName evidence="2">Uncharacterized protein</fullName>
    </submittedName>
</protein>
<dbReference type="Proteomes" id="UP001146670">
    <property type="component" value="Unassembled WGS sequence"/>
</dbReference>
<evidence type="ECO:0000256" key="1">
    <source>
        <dbReference type="SAM" id="Phobius"/>
    </source>
</evidence>
<keyword evidence="1" id="KW-0812">Transmembrane</keyword>
<proteinExistence type="predicted"/>
<comment type="caution">
    <text evidence="2">The sequence shown here is derived from an EMBL/GenBank/DDBJ whole genome shotgun (WGS) entry which is preliminary data.</text>
</comment>
<gene>
    <name evidence="2" type="ORF">OW157_05915</name>
</gene>
<name>A0A9X3FNS5_9LACT</name>
<dbReference type="EMBL" id="JAPRFR010000002">
    <property type="protein sequence ID" value="MCZ0726108.1"/>
    <property type="molecule type" value="Genomic_DNA"/>
</dbReference>
<dbReference type="RefSeq" id="WP_268752434.1">
    <property type="nucleotide sequence ID" value="NZ_JAPRFQ010000002.1"/>
</dbReference>